<feature type="domain" description="N-acetyltransferase" evidence="1">
    <location>
        <begin position="94"/>
        <end position="166"/>
    </location>
</feature>
<dbReference type="InterPro" id="IPR000182">
    <property type="entry name" value="GNAT_dom"/>
</dbReference>
<gene>
    <name evidence="2" type="ORF">M422DRAFT_29552</name>
</gene>
<dbReference type="InterPro" id="IPR016181">
    <property type="entry name" value="Acyl_CoA_acyltransferase"/>
</dbReference>
<dbReference type="HOGENOM" id="CLU_056607_4_0_1"/>
<evidence type="ECO:0000313" key="3">
    <source>
        <dbReference type="Proteomes" id="UP000054279"/>
    </source>
</evidence>
<dbReference type="CDD" id="cd04301">
    <property type="entry name" value="NAT_SF"/>
    <property type="match status" value="1"/>
</dbReference>
<dbReference type="Gene3D" id="3.40.630.30">
    <property type="match status" value="1"/>
</dbReference>
<dbReference type="GO" id="GO:0016747">
    <property type="term" value="F:acyltransferase activity, transferring groups other than amino-acyl groups"/>
    <property type="evidence" value="ECO:0007669"/>
    <property type="project" value="InterPro"/>
</dbReference>
<dbReference type="EMBL" id="KN837110">
    <property type="protein sequence ID" value="KIJ45900.1"/>
    <property type="molecule type" value="Genomic_DNA"/>
</dbReference>
<accession>A0A0C9W2S2</accession>
<evidence type="ECO:0000259" key="1">
    <source>
        <dbReference type="Pfam" id="PF13673"/>
    </source>
</evidence>
<sequence>MATVLTKVSIKQIALQDTYPIRLAILYPNGPEAKIHIPNDTQGTHFGAFFSSQDSSSNISLKLAAVISVFEEPLPPNLSLSENTPPSTKALRFRKFACLKEYQGKGIGTSLFQSIIDSARRDHELSSIIWCDARWETREWYLKRGMKILGDTFMKGDIEYAVMAMEI</sequence>
<reference evidence="2 3" key="1">
    <citation type="submission" date="2014-06" db="EMBL/GenBank/DDBJ databases">
        <title>Evolutionary Origins and Diversification of the Mycorrhizal Mutualists.</title>
        <authorList>
            <consortium name="DOE Joint Genome Institute"/>
            <consortium name="Mycorrhizal Genomics Consortium"/>
            <person name="Kohler A."/>
            <person name="Kuo A."/>
            <person name="Nagy L.G."/>
            <person name="Floudas D."/>
            <person name="Copeland A."/>
            <person name="Barry K.W."/>
            <person name="Cichocki N."/>
            <person name="Veneault-Fourrey C."/>
            <person name="LaButti K."/>
            <person name="Lindquist E.A."/>
            <person name="Lipzen A."/>
            <person name="Lundell T."/>
            <person name="Morin E."/>
            <person name="Murat C."/>
            <person name="Riley R."/>
            <person name="Ohm R."/>
            <person name="Sun H."/>
            <person name="Tunlid A."/>
            <person name="Henrissat B."/>
            <person name="Grigoriev I.V."/>
            <person name="Hibbett D.S."/>
            <person name="Martin F."/>
        </authorList>
    </citation>
    <scope>NUCLEOTIDE SEQUENCE [LARGE SCALE GENOMIC DNA]</scope>
    <source>
        <strain evidence="2 3">SS14</strain>
    </source>
</reference>
<dbReference type="Proteomes" id="UP000054279">
    <property type="component" value="Unassembled WGS sequence"/>
</dbReference>
<proteinExistence type="predicted"/>
<protein>
    <recommendedName>
        <fullName evidence="1">N-acetyltransferase domain-containing protein</fullName>
    </recommendedName>
</protein>
<dbReference type="OrthoDB" id="410198at2759"/>
<organism evidence="2 3">
    <name type="scientific">Sphaerobolus stellatus (strain SS14)</name>
    <dbReference type="NCBI Taxonomy" id="990650"/>
    <lineage>
        <taxon>Eukaryota</taxon>
        <taxon>Fungi</taxon>
        <taxon>Dikarya</taxon>
        <taxon>Basidiomycota</taxon>
        <taxon>Agaricomycotina</taxon>
        <taxon>Agaricomycetes</taxon>
        <taxon>Phallomycetidae</taxon>
        <taxon>Geastrales</taxon>
        <taxon>Sphaerobolaceae</taxon>
        <taxon>Sphaerobolus</taxon>
    </lineage>
</organism>
<dbReference type="SUPFAM" id="SSF55729">
    <property type="entry name" value="Acyl-CoA N-acyltransferases (Nat)"/>
    <property type="match status" value="1"/>
</dbReference>
<dbReference type="AlphaFoldDB" id="A0A0C9W2S2"/>
<keyword evidence="3" id="KW-1185">Reference proteome</keyword>
<dbReference type="Pfam" id="PF13673">
    <property type="entry name" value="Acetyltransf_10"/>
    <property type="match status" value="1"/>
</dbReference>
<name>A0A0C9W2S2_SPHS4</name>
<evidence type="ECO:0000313" key="2">
    <source>
        <dbReference type="EMBL" id="KIJ45900.1"/>
    </source>
</evidence>